<evidence type="ECO:0000256" key="13">
    <source>
        <dbReference type="PIRNR" id="PIRNR002811"/>
    </source>
</evidence>
<keyword evidence="4 12" id="KW-0548">Nucleotidyltransferase</keyword>
<dbReference type="PROSITE" id="PS50880">
    <property type="entry name" value="TOPRIM"/>
    <property type="match status" value="1"/>
</dbReference>
<dbReference type="PANTHER" id="PTHR30313">
    <property type="entry name" value="DNA PRIMASE"/>
    <property type="match status" value="1"/>
</dbReference>
<dbReference type="PANTHER" id="PTHR30313:SF2">
    <property type="entry name" value="DNA PRIMASE"/>
    <property type="match status" value="1"/>
</dbReference>
<comment type="subunit">
    <text evidence="12">Monomer. Interacts with DnaB.</text>
</comment>
<dbReference type="InterPro" id="IPR036977">
    <property type="entry name" value="DNA_primase_Znf_CHC2"/>
</dbReference>
<evidence type="ECO:0000256" key="3">
    <source>
        <dbReference type="ARBA" id="ARBA00022679"/>
    </source>
</evidence>
<name>A0A388TEJ3_9BACT</name>
<feature type="zinc finger region" description="CHC2-type" evidence="12 14">
    <location>
        <begin position="37"/>
        <end position="61"/>
    </location>
</feature>
<dbReference type="InterPro" id="IPR006171">
    <property type="entry name" value="TOPRIM_dom"/>
</dbReference>
<evidence type="ECO:0000256" key="2">
    <source>
        <dbReference type="ARBA" id="ARBA00022515"/>
    </source>
</evidence>
<dbReference type="InterPro" id="IPR030846">
    <property type="entry name" value="DnaG_bac"/>
</dbReference>
<dbReference type="GO" id="GO:1990077">
    <property type="term" value="C:primosome complex"/>
    <property type="evidence" value="ECO:0007669"/>
    <property type="project" value="UniProtKB-KW"/>
</dbReference>
<reference evidence="16 17" key="1">
    <citation type="journal article" date="2019" name="ISME J.">
        <title>Genome analyses of uncultured TG2/ZB3 bacteria in 'Margulisbacteria' specifically attached to ectosymbiotic spirochetes of protists in the termite gut.</title>
        <authorList>
            <person name="Utami Y.D."/>
            <person name="Kuwahara H."/>
            <person name="Igai K."/>
            <person name="Murakami T."/>
            <person name="Sugaya K."/>
            <person name="Morikawa T."/>
            <person name="Nagura Y."/>
            <person name="Yuki M."/>
            <person name="Deevong P."/>
            <person name="Inoue T."/>
            <person name="Kihara K."/>
            <person name="Lo N."/>
            <person name="Yamada A."/>
            <person name="Ohkuma M."/>
            <person name="Hongoh Y."/>
        </authorList>
    </citation>
    <scope>NUCLEOTIDE SEQUENCE [LARGE SCALE GENOMIC DNA]</scope>
    <source>
        <strain evidence="16">NkOx7-02</strain>
    </source>
</reference>
<dbReference type="InterPro" id="IPR050219">
    <property type="entry name" value="DnaG_primase"/>
</dbReference>
<keyword evidence="1 12" id="KW-0240">DNA-directed RNA polymerase</keyword>
<evidence type="ECO:0000256" key="8">
    <source>
        <dbReference type="ARBA" id="ARBA00022833"/>
    </source>
</evidence>
<dbReference type="InterPro" id="IPR019475">
    <property type="entry name" value="DNA_primase_DnaB-bd"/>
</dbReference>
<dbReference type="FunFam" id="3.90.580.10:FF:000001">
    <property type="entry name" value="DNA primase"/>
    <property type="match status" value="1"/>
</dbReference>
<evidence type="ECO:0000313" key="16">
    <source>
        <dbReference type="EMBL" id="GBR75453.1"/>
    </source>
</evidence>
<sequence>MIDPRIKDEIKLKADIVAVIGRYVPLKKRGHNYLGLCPFHKEKTPSFTVSPDKGIFHCFGCGKNGDVFSFIREMEHVDFGQAVRILGEQCGVEIAEIKNAHYEQHKLLYQINEEAAEYFRQQLERSDRAQLYLQERKLSPETVKAFGLGFAPGSWTGLLDFLQGKYPPEKIAEAGLAVRRDGGGYLDRFHKRLMFPIANPQGKVVAFSGRIVEPEETAKYVNSPETPIFTKGYNLYGLHLAKKAIATQDKTILVEGQMDVIACHSAGLGNAVASLGTAFTASQARLLARYSKNVVIAYDQDEAGLNAADKAIEVLAGLGFQARVLDIPVKDPDEMIQKHGVEGLRRAVAEAGDFVQYKLLRILGKYDLRDRLQKAQSVRECLQMLAGLGDRVLENEYVQWLSRKVSVAPEILHESRKSSINTGFGEKGIVPPKYVPAPPPSKYVRAEEGLVAAMIGSVGLRQRFFASFQPEDLAEEWRETVKYLQQSEFTDDKLVDYLEERPELAAVKAKISACLVKQGLAGGEECFKLLVQRKVEACRESLSGALAAAEAAGDEQKAAELMQELQQLR</sequence>
<dbReference type="GO" id="GO:0003677">
    <property type="term" value="F:DNA binding"/>
    <property type="evidence" value="ECO:0007669"/>
    <property type="project" value="UniProtKB-KW"/>
</dbReference>
<keyword evidence="17" id="KW-1185">Reference proteome</keyword>
<gene>
    <name evidence="12 16" type="primary">dnaG</name>
    <name evidence="16" type="ORF">NO2_0128</name>
</gene>
<dbReference type="GO" id="GO:0008270">
    <property type="term" value="F:zinc ion binding"/>
    <property type="evidence" value="ECO:0007669"/>
    <property type="project" value="UniProtKB-UniRule"/>
</dbReference>
<keyword evidence="2 12" id="KW-0639">Primosome</keyword>
<organism evidence="16 17">
    <name type="scientific">Candidatus Termititenax persephonae</name>
    <dbReference type="NCBI Taxonomy" id="2218525"/>
    <lineage>
        <taxon>Bacteria</taxon>
        <taxon>Bacillati</taxon>
        <taxon>Candidatus Margulisiibacteriota</taxon>
        <taxon>Candidatus Termititenacia</taxon>
        <taxon>Candidatus Termititenacales</taxon>
        <taxon>Candidatus Termititenacaceae</taxon>
        <taxon>Candidatus Termititenax</taxon>
    </lineage>
</organism>
<dbReference type="InterPro" id="IPR016136">
    <property type="entry name" value="DNA_helicase_N/primase_C"/>
</dbReference>
<dbReference type="GO" id="GO:0000428">
    <property type="term" value="C:DNA-directed RNA polymerase complex"/>
    <property type="evidence" value="ECO:0007669"/>
    <property type="project" value="UniProtKB-KW"/>
</dbReference>
<dbReference type="Gene3D" id="1.10.860.10">
    <property type="entry name" value="DNAb Helicase, Chain A"/>
    <property type="match status" value="1"/>
</dbReference>
<dbReference type="Pfam" id="PF10410">
    <property type="entry name" value="DnaB_bind"/>
    <property type="match status" value="1"/>
</dbReference>
<keyword evidence="7 12" id="KW-0863">Zinc-finger</keyword>
<dbReference type="Gene3D" id="3.90.580.10">
    <property type="entry name" value="Zinc finger, CHC2-type domain"/>
    <property type="match status" value="1"/>
</dbReference>
<keyword evidence="10 12" id="KW-0238">DNA-binding</keyword>
<dbReference type="Proteomes" id="UP000275925">
    <property type="component" value="Unassembled WGS sequence"/>
</dbReference>
<dbReference type="HAMAP" id="MF_00974">
    <property type="entry name" value="DNA_primase_DnaG"/>
    <property type="match status" value="1"/>
</dbReference>
<comment type="catalytic activity">
    <reaction evidence="12">
        <text>ssDNA + n NTP = ssDNA/pppN(pN)n-1 hybrid + (n-1) diphosphate.</text>
        <dbReference type="EC" id="2.7.7.101"/>
    </reaction>
</comment>
<evidence type="ECO:0000256" key="1">
    <source>
        <dbReference type="ARBA" id="ARBA00022478"/>
    </source>
</evidence>
<dbReference type="Pfam" id="PF13155">
    <property type="entry name" value="Toprim_2"/>
    <property type="match status" value="1"/>
</dbReference>
<feature type="domain" description="Toprim" evidence="15">
    <location>
        <begin position="249"/>
        <end position="330"/>
    </location>
</feature>
<dbReference type="SUPFAM" id="SSF57783">
    <property type="entry name" value="Zinc beta-ribbon"/>
    <property type="match status" value="1"/>
</dbReference>
<dbReference type="Gene3D" id="3.90.980.10">
    <property type="entry name" value="DNA primase, catalytic core, N-terminal domain"/>
    <property type="match status" value="1"/>
</dbReference>
<dbReference type="SMART" id="SM00493">
    <property type="entry name" value="TOPRIM"/>
    <property type="match status" value="1"/>
</dbReference>
<accession>A0A388TEJ3</accession>
<evidence type="ECO:0000256" key="10">
    <source>
        <dbReference type="ARBA" id="ARBA00023125"/>
    </source>
</evidence>
<comment type="caution">
    <text evidence="16">The sequence shown here is derived from an EMBL/GenBank/DDBJ whole genome shotgun (WGS) entry which is preliminary data.</text>
</comment>
<keyword evidence="8 12" id="KW-0862">Zinc</keyword>
<dbReference type="NCBIfam" id="TIGR01391">
    <property type="entry name" value="dnaG"/>
    <property type="match status" value="1"/>
</dbReference>
<evidence type="ECO:0000256" key="5">
    <source>
        <dbReference type="ARBA" id="ARBA00022705"/>
    </source>
</evidence>
<dbReference type="GO" id="GO:0003899">
    <property type="term" value="F:DNA-directed RNA polymerase activity"/>
    <property type="evidence" value="ECO:0007669"/>
    <property type="project" value="UniProtKB-UniRule"/>
</dbReference>
<dbReference type="AlphaFoldDB" id="A0A388TEJ3"/>
<comment type="similarity">
    <text evidence="12 13">Belongs to the DnaG primase family.</text>
</comment>
<keyword evidence="3 12" id="KW-0808">Transferase</keyword>
<evidence type="ECO:0000256" key="9">
    <source>
        <dbReference type="ARBA" id="ARBA00022842"/>
    </source>
</evidence>
<comment type="domain">
    <text evidence="12">Contains an N-terminal zinc-binding domain, a central core domain that contains the primase activity, and a C-terminal DnaB-binding domain.</text>
</comment>
<comment type="function">
    <text evidence="12 13">RNA polymerase that catalyzes the synthesis of short RNA molecules used as primers for DNA polymerase during DNA replication.</text>
</comment>
<evidence type="ECO:0000256" key="12">
    <source>
        <dbReference type="HAMAP-Rule" id="MF_00974"/>
    </source>
</evidence>
<dbReference type="Gene3D" id="3.40.1360.10">
    <property type="match status" value="1"/>
</dbReference>
<dbReference type="PIRSF" id="PIRSF002811">
    <property type="entry name" value="DnaG"/>
    <property type="match status" value="1"/>
</dbReference>
<dbReference type="Pfam" id="PF08275">
    <property type="entry name" value="DNAG_N"/>
    <property type="match status" value="1"/>
</dbReference>
<comment type="cofactor">
    <cofactor evidence="12 13 14">
        <name>Zn(2+)</name>
        <dbReference type="ChEBI" id="CHEBI:29105"/>
    </cofactor>
    <text evidence="12 13 14">Binds 1 zinc ion per monomer.</text>
</comment>
<protein>
    <recommendedName>
        <fullName evidence="12 13">DNA primase</fullName>
        <ecNumber evidence="12">2.7.7.101</ecNumber>
    </recommendedName>
</protein>
<dbReference type="EC" id="2.7.7.101" evidence="12"/>
<dbReference type="InterPro" id="IPR037068">
    <property type="entry name" value="DNA_primase_core_N_sf"/>
</dbReference>
<keyword evidence="9" id="KW-0460">Magnesium</keyword>
<dbReference type="EMBL" id="BGZO01000002">
    <property type="protein sequence ID" value="GBR75453.1"/>
    <property type="molecule type" value="Genomic_DNA"/>
</dbReference>
<dbReference type="CDD" id="cd03364">
    <property type="entry name" value="TOPRIM_DnaG_primases"/>
    <property type="match status" value="1"/>
</dbReference>
<keyword evidence="6 12" id="KW-0479">Metal-binding</keyword>
<dbReference type="GO" id="GO:0006269">
    <property type="term" value="P:DNA replication, synthesis of primer"/>
    <property type="evidence" value="ECO:0007669"/>
    <property type="project" value="UniProtKB-UniRule"/>
</dbReference>
<evidence type="ECO:0000313" key="17">
    <source>
        <dbReference type="Proteomes" id="UP000275925"/>
    </source>
</evidence>
<evidence type="ECO:0000259" key="15">
    <source>
        <dbReference type="PROSITE" id="PS50880"/>
    </source>
</evidence>
<evidence type="ECO:0000256" key="7">
    <source>
        <dbReference type="ARBA" id="ARBA00022771"/>
    </source>
</evidence>
<dbReference type="InterPro" id="IPR006295">
    <property type="entry name" value="DNA_primase_DnaG"/>
</dbReference>
<evidence type="ECO:0000256" key="4">
    <source>
        <dbReference type="ARBA" id="ARBA00022695"/>
    </source>
</evidence>
<evidence type="ECO:0000256" key="14">
    <source>
        <dbReference type="PIRSR" id="PIRSR002811-1"/>
    </source>
</evidence>
<evidence type="ECO:0000256" key="11">
    <source>
        <dbReference type="ARBA" id="ARBA00023163"/>
    </source>
</evidence>
<keyword evidence="5 12" id="KW-0235">DNA replication</keyword>
<dbReference type="InterPro" id="IPR034151">
    <property type="entry name" value="TOPRIM_DnaG_bac"/>
</dbReference>
<dbReference type="SMART" id="SM00400">
    <property type="entry name" value="ZnF_CHCC"/>
    <property type="match status" value="1"/>
</dbReference>
<proteinExistence type="inferred from homology"/>
<dbReference type="SUPFAM" id="SSF56731">
    <property type="entry name" value="DNA primase core"/>
    <property type="match status" value="1"/>
</dbReference>
<dbReference type="InterPro" id="IPR013264">
    <property type="entry name" value="DNAG_N"/>
</dbReference>
<dbReference type="GO" id="GO:0005737">
    <property type="term" value="C:cytoplasm"/>
    <property type="evidence" value="ECO:0007669"/>
    <property type="project" value="TreeGrafter"/>
</dbReference>
<evidence type="ECO:0000256" key="6">
    <source>
        <dbReference type="ARBA" id="ARBA00022723"/>
    </source>
</evidence>
<dbReference type="Pfam" id="PF01807">
    <property type="entry name" value="Zn_ribbon_DnaG"/>
    <property type="match status" value="1"/>
</dbReference>
<dbReference type="InterPro" id="IPR002694">
    <property type="entry name" value="Znf_CHC2"/>
</dbReference>
<keyword evidence="11 12" id="KW-0804">Transcription</keyword>